<sequence length="301" mass="32707">MKSALAYEFKGLANQSAVNAFCIDQENSYVAQTVNQDTIITKCDLNEPQSVASTTAETITLQKIVNVHSLSLIQTTPKLILVVCGQPTDANGQVEAPELWHLTFDTDSLSGQPAIFKITHLESANITGTPLPQPVIGAVSALSSDHAELAVMVLDRAQHLQGTVYNVQQISKLIWQLVEQGESTIPAGDLRVMAAVFQSFKPTAKQLDPATIGSIQSIAFSNGRAIYATKSHGQEHAIGKGFWLLKNGFHDQTIDDLPVDTQLTGIALFGDDVYFCQSQTKPDGTSVNTIQRVEKSRWDQQ</sequence>
<dbReference type="Proteomes" id="UP000198374">
    <property type="component" value="Unassembled WGS sequence"/>
</dbReference>
<dbReference type="OrthoDB" id="2279225at2"/>
<dbReference type="EMBL" id="BCMF01000007">
    <property type="protein sequence ID" value="GAW99661.1"/>
    <property type="molecule type" value="Genomic_DNA"/>
</dbReference>
<name>A0A1Z5IDH3_9LACO</name>
<accession>A0A1Z5IDH3</accession>
<protein>
    <submittedName>
        <fullName evidence="1">Uncharacterized protein</fullName>
    </submittedName>
</protein>
<dbReference type="AlphaFoldDB" id="A0A1Z5IDH3"/>
<reference evidence="1 2" key="1">
    <citation type="submission" date="2015-11" db="EMBL/GenBank/DDBJ databases">
        <title>Draft genome sequences of new species of the genus Lactobacillus isolated from orchardgrass silage.</title>
        <authorList>
            <person name="Tohno M."/>
            <person name="Tanizawa Y."/>
            <person name="Arita M."/>
        </authorList>
    </citation>
    <scope>NUCLEOTIDE SEQUENCE [LARGE SCALE GENOMIC DNA]</scope>
    <source>
        <strain evidence="1 2">IWT30</strain>
    </source>
</reference>
<evidence type="ECO:0000313" key="2">
    <source>
        <dbReference type="Proteomes" id="UP000198374"/>
    </source>
</evidence>
<evidence type="ECO:0000313" key="1">
    <source>
        <dbReference type="EMBL" id="GAW99661.1"/>
    </source>
</evidence>
<comment type="caution">
    <text evidence="1">The sequence shown here is derived from an EMBL/GenBank/DDBJ whole genome shotgun (WGS) entry which is preliminary data.</text>
</comment>
<gene>
    <name evidence="1" type="ORF">IWT30_01631</name>
</gene>
<proteinExistence type="predicted"/>
<organism evidence="1 2">
    <name type="scientific">Secundilactobacillus mixtipabuli</name>
    <dbReference type="NCBI Taxonomy" id="1435342"/>
    <lineage>
        <taxon>Bacteria</taxon>
        <taxon>Bacillati</taxon>
        <taxon>Bacillota</taxon>
        <taxon>Bacilli</taxon>
        <taxon>Lactobacillales</taxon>
        <taxon>Lactobacillaceae</taxon>
        <taxon>Secundilactobacillus</taxon>
    </lineage>
</organism>
<keyword evidence="2" id="KW-1185">Reference proteome</keyword>